<accession>A0A433RSF3</accession>
<dbReference type="RefSeq" id="WP_126990596.1">
    <property type="nucleotide sequence ID" value="NZ_JTFC01000031.1"/>
</dbReference>
<evidence type="ECO:0000313" key="2">
    <source>
        <dbReference type="Proteomes" id="UP000288623"/>
    </source>
</evidence>
<keyword evidence="2" id="KW-1185">Reference proteome</keyword>
<gene>
    <name evidence="1" type="ORF">QI30_09025</name>
</gene>
<dbReference type="Proteomes" id="UP000288623">
    <property type="component" value="Unassembled WGS sequence"/>
</dbReference>
<name>A0A433RSF3_9BACL</name>
<evidence type="ECO:0000313" key="1">
    <source>
        <dbReference type="EMBL" id="RUS55095.1"/>
    </source>
</evidence>
<comment type="caution">
    <text evidence="1">The sequence shown here is derived from an EMBL/GenBank/DDBJ whole genome shotgun (WGS) entry which is preliminary data.</text>
</comment>
<protein>
    <submittedName>
        <fullName evidence="1">Uncharacterized protein</fullName>
    </submittedName>
</protein>
<sequence>MRQLYRKEDVADALELVYELEALQQQFISAIYQHDMAEASEIVTRQANIIGEIKRLQSVYQQHKKLVQIVESMANLGVEMEVVIRETSK</sequence>
<dbReference type="AlphaFoldDB" id="A0A433RSF3"/>
<reference evidence="1 2" key="1">
    <citation type="submission" date="2014-11" db="EMBL/GenBank/DDBJ databases">
        <title>Genome sequence and analysis of novel Kurthia sp.</title>
        <authorList>
            <person name="Lawson J.N."/>
            <person name="Gonzalez J.E."/>
            <person name="Rinauldi L."/>
            <person name="Xuan Z."/>
            <person name="Firman A."/>
            <person name="Shaddox L."/>
            <person name="Trudeau A."/>
            <person name="Shah S."/>
            <person name="Reiman D."/>
        </authorList>
    </citation>
    <scope>NUCLEOTIDE SEQUENCE [LARGE SCALE GENOMIC DNA]</scope>
    <source>
        <strain evidence="1 2">3B1D</strain>
    </source>
</reference>
<proteinExistence type="predicted"/>
<organism evidence="1 2">
    <name type="scientific">Candidatus Kurthia intestinigallinarum</name>
    <dbReference type="NCBI Taxonomy" id="1562256"/>
    <lineage>
        <taxon>Bacteria</taxon>
        <taxon>Bacillati</taxon>
        <taxon>Bacillota</taxon>
        <taxon>Bacilli</taxon>
        <taxon>Bacillales</taxon>
        <taxon>Caryophanaceae</taxon>
        <taxon>Kurthia</taxon>
    </lineage>
</organism>
<dbReference type="EMBL" id="JTFC01000031">
    <property type="protein sequence ID" value="RUS55095.1"/>
    <property type="molecule type" value="Genomic_DNA"/>
</dbReference>